<reference evidence="2" key="1">
    <citation type="submission" date="2023-08" db="EMBL/GenBank/DDBJ databases">
        <authorList>
            <person name="Chen Y."/>
            <person name="Shah S."/>
            <person name="Dougan E. K."/>
            <person name="Thang M."/>
            <person name="Chan C."/>
        </authorList>
    </citation>
    <scope>NUCLEOTIDE SEQUENCE</scope>
</reference>
<comment type="caution">
    <text evidence="2">The sequence shown here is derived from an EMBL/GenBank/DDBJ whole genome shotgun (WGS) entry which is preliminary data.</text>
</comment>
<dbReference type="SUPFAM" id="SSF54495">
    <property type="entry name" value="UBC-like"/>
    <property type="match status" value="1"/>
</dbReference>
<evidence type="ECO:0000313" key="2">
    <source>
        <dbReference type="EMBL" id="CAJ1396238.1"/>
    </source>
</evidence>
<proteinExistence type="predicted"/>
<gene>
    <name evidence="2" type="ORF">EVOR1521_LOCUS20503</name>
</gene>
<evidence type="ECO:0000259" key="1">
    <source>
        <dbReference type="PROSITE" id="PS50127"/>
    </source>
</evidence>
<evidence type="ECO:0000313" key="3">
    <source>
        <dbReference type="Proteomes" id="UP001178507"/>
    </source>
</evidence>
<dbReference type="Pfam" id="PF00179">
    <property type="entry name" value="UQ_con"/>
    <property type="match status" value="1"/>
</dbReference>
<accession>A0AA36J0F0</accession>
<dbReference type="PROSITE" id="PS50127">
    <property type="entry name" value="UBC_2"/>
    <property type="match status" value="1"/>
</dbReference>
<dbReference type="AlphaFoldDB" id="A0AA36J0F0"/>
<dbReference type="Proteomes" id="UP001178507">
    <property type="component" value="Unassembled WGS sequence"/>
</dbReference>
<dbReference type="Gene3D" id="3.10.110.10">
    <property type="entry name" value="Ubiquitin Conjugating Enzyme"/>
    <property type="match status" value="1"/>
</dbReference>
<dbReference type="CDD" id="cd23802">
    <property type="entry name" value="UBCc_UBE2Q"/>
    <property type="match status" value="1"/>
</dbReference>
<keyword evidence="3" id="KW-1185">Reference proteome</keyword>
<dbReference type="InterPro" id="IPR000608">
    <property type="entry name" value="UBC"/>
</dbReference>
<protein>
    <recommendedName>
        <fullName evidence="1">UBC core domain-containing protein</fullName>
    </recommendedName>
</protein>
<dbReference type="InterPro" id="IPR016135">
    <property type="entry name" value="UBQ-conjugating_enzyme/RWD"/>
</dbReference>
<feature type="domain" description="UBC core" evidence="1">
    <location>
        <begin position="135"/>
        <end position="303"/>
    </location>
</feature>
<sequence length="303" mass="33990">MSDAMEGLQKDFLEWKKSHPSTAVELLSAEEALVLQVDSFATVLLMRVESSFFLEAQDADEEVEEWATELNSLFAEKPKFTLADALQALVTQLPRGEDEEMLSQAIEPETKRRACNDEVEESKRLQSLSAQGSRQASQVLMREMRALHALQGDGGACDRALEVEMVQDSLYHWTVKMHAAGFPDCSLRQELGKYAAQHPTGQAAVVLEVLFPDSFPMEPPFIRIVRPRFQMHTGHITVGGSICMQLLTTSGWLPTVSLENVFVAIRSEMVEGGGRLDFSSCRDYSVQEAREAFQRVARRYGWN</sequence>
<dbReference type="EMBL" id="CAUJNA010003223">
    <property type="protein sequence ID" value="CAJ1396238.1"/>
    <property type="molecule type" value="Genomic_DNA"/>
</dbReference>
<name>A0AA36J0F0_9DINO</name>
<organism evidence="2 3">
    <name type="scientific">Effrenium voratum</name>
    <dbReference type="NCBI Taxonomy" id="2562239"/>
    <lineage>
        <taxon>Eukaryota</taxon>
        <taxon>Sar</taxon>
        <taxon>Alveolata</taxon>
        <taxon>Dinophyceae</taxon>
        <taxon>Suessiales</taxon>
        <taxon>Symbiodiniaceae</taxon>
        <taxon>Effrenium</taxon>
    </lineage>
</organism>